<dbReference type="WBParaSite" id="TMUE_2000008384.1">
    <property type="protein sequence ID" value="TMUE_2000008384.1"/>
    <property type="gene ID" value="WBGene00290909"/>
</dbReference>
<dbReference type="InterPro" id="IPR010541">
    <property type="entry name" value="Prp3_C"/>
</dbReference>
<dbReference type="SUPFAM" id="SSF54495">
    <property type="entry name" value="UBC-like"/>
    <property type="match status" value="1"/>
</dbReference>
<dbReference type="Pfam" id="PF05773">
    <property type="entry name" value="RWD"/>
    <property type="match status" value="1"/>
</dbReference>
<dbReference type="Proteomes" id="UP000046395">
    <property type="component" value="Unassembled WGS sequence"/>
</dbReference>
<evidence type="ECO:0000259" key="1">
    <source>
        <dbReference type="PROSITE" id="PS50908"/>
    </source>
</evidence>
<feature type="domain" description="RWD" evidence="1">
    <location>
        <begin position="12"/>
        <end position="134"/>
    </location>
</feature>
<dbReference type="InterPro" id="IPR017359">
    <property type="entry name" value="Phi-like"/>
</dbReference>
<dbReference type="PIRSF" id="PIRSF038021">
    <property type="entry name" value="UCP038021_RWDD2"/>
    <property type="match status" value="1"/>
</dbReference>
<evidence type="ECO:0000313" key="2">
    <source>
        <dbReference type="Proteomes" id="UP000046395"/>
    </source>
</evidence>
<keyword evidence="2" id="KW-1185">Reference proteome</keyword>
<dbReference type="CDD" id="cd23829">
    <property type="entry name" value="RWD_RWDD2"/>
    <property type="match status" value="1"/>
</dbReference>
<dbReference type="PROSITE" id="PS50908">
    <property type="entry name" value="RWD"/>
    <property type="match status" value="1"/>
</dbReference>
<name>A0A5S6QMJ5_TRIMR</name>
<protein>
    <submittedName>
        <fullName evidence="3">RWD domain-containing protein</fullName>
    </submittedName>
</protein>
<accession>A0A5S6QMJ5</accession>
<dbReference type="PANTHER" id="PTHR15955:SF8">
    <property type="entry name" value="RWD DOMAIN-CONTAINING PROTEIN 2B-RELATED"/>
    <property type="match status" value="1"/>
</dbReference>
<dbReference type="InterPro" id="IPR016135">
    <property type="entry name" value="UBQ-conjugating_enzyme/RWD"/>
</dbReference>
<dbReference type="PANTHER" id="PTHR15955">
    <property type="entry name" value="RWD DOMAIN CONTAINING PROTEIN 2"/>
    <property type="match status" value="1"/>
</dbReference>
<proteinExistence type="predicted"/>
<dbReference type="STRING" id="70415.A0A5S6QMJ5"/>
<sequence>MSVAECLRAQLEELCALESIFSGSGEVQVAEDVLNSIRRYVAANGCIPETPPPLDITFRLHNVDTIGQMEVQVELPLSYPFSTCPSVFVRCQTLSGNQASALNTSLRDHIAKEFCRSPILYEILLWLGENAKPLVDTARVERPLINAGPSGQRPFNSLSRFWIYSHHIYNKDKRKGILATSKELNLSGFCLPGKPGIVCVEGLISDCQTFWERIRGWTWKRILLKHQEIAALDAEESLEAQGKRKGGAHGPW</sequence>
<dbReference type="Pfam" id="PF06544">
    <property type="entry name" value="Prp3_C"/>
    <property type="match status" value="1"/>
</dbReference>
<evidence type="ECO:0000313" key="3">
    <source>
        <dbReference type="WBParaSite" id="TMUE_2000008384.1"/>
    </source>
</evidence>
<dbReference type="InterPro" id="IPR006575">
    <property type="entry name" value="RWD_dom"/>
</dbReference>
<organism evidence="2 3">
    <name type="scientific">Trichuris muris</name>
    <name type="common">Mouse whipworm</name>
    <dbReference type="NCBI Taxonomy" id="70415"/>
    <lineage>
        <taxon>Eukaryota</taxon>
        <taxon>Metazoa</taxon>
        <taxon>Ecdysozoa</taxon>
        <taxon>Nematoda</taxon>
        <taxon>Enoplea</taxon>
        <taxon>Dorylaimia</taxon>
        <taxon>Trichinellida</taxon>
        <taxon>Trichuridae</taxon>
        <taxon>Trichuris</taxon>
    </lineage>
</organism>
<dbReference type="AlphaFoldDB" id="A0A5S6QMJ5"/>
<dbReference type="CDD" id="cd24163">
    <property type="entry name" value="RWDD2_C"/>
    <property type="match status" value="1"/>
</dbReference>
<dbReference type="Gene3D" id="3.10.110.10">
    <property type="entry name" value="Ubiquitin Conjugating Enzyme"/>
    <property type="match status" value="1"/>
</dbReference>
<dbReference type="InterPro" id="IPR059181">
    <property type="entry name" value="RWDD2A-B_C"/>
</dbReference>
<reference evidence="3" key="1">
    <citation type="submission" date="2019-12" db="UniProtKB">
        <authorList>
            <consortium name="WormBaseParasite"/>
        </authorList>
    </citation>
    <scope>IDENTIFICATION</scope>
</reference>